<evidence type="ECO:0000256" key="4">
    <source>
        <dbReference type="ARBA" id="ARBA00022741"/>
    </source>
</evidence>
<dbReference type="InterPro" id="IPR011009">
    <property type="entry name" value="Kinase-like_dom_sf"/>
</dbReference>
<dbReference type="EMBL" id="JACJQH010000021">
    <property type="protein sequence ID" value="MBD2196785.1"/>
    <property type="molecule type" value="Genomic_DNA"/>
</dbReference>
<dbReference type="InterPro" id="IPR000719">
    <property type="entry name" value="Prot_kinase_dom"/>
</dbReference>
<dbReference type="SUPFAM" id="SSF56112">
    <property type="entry name" value="Protein kinase-like (PK-like)"/>
    <property type="match status" value="1"/>
</dbReference>
<dbReference type="CDD" id="cd14014">
    <property type="entry name" value="STKc_PknB_like"/>
    <property type="match status" value="1"/>
</dbReference>
<dbReference type="PANTHER" id="PTHR24363">
    <property type="entry name" value="SERINE/THREONINE PROTEIN KINASE"/>
    <property type="match status" value="1"/>
</dbReference>
<dbReference type="Gene3D" id="1.25.40.620">
    <property type="match status" value="1"/>
</dbReference>
<keyword evidence="5" id="KW-0418">Kinase</keyword>
<dbReference type="SUPFAM" id="SSF140869">
    <property type="entry name" value="GUN4-like"/>
    <property type="match status" value="1"/>
</dbReference>
<dbReference type="SMART" id="SM00220">
    <property type="entry name" value="S_TKc"/>
    <property type="match status" value="1"/>
</dbReference>
<organism evidence="10 11">
    <name type="scientific">Calothrix parietina FACHB-288</name>
    <dbReference type="NCBI Taxonomy" id="2692896"/>
    <lineage>
        <taxon>Bacteria</taxon>
        <taxon>Bacillati</taxon>
        <taxon>Cyanobacteriota</taxon>
        <taxon>Cyanophyceae</taxon>
        <taxon>Nostocales</taxon>
        <taxon>Calotrichaceae</taxon>
        <taxon>Calothrix</taxon>
    </lineage>
</organism>
<gene>
    <name evidence="10" type="ORF">H6G24_14950</name>
</gene>
<evidence type="ECO:0000256" key="5">
    <source>
        <dbReference type="ARBA" id="ARBA00022777"/>
    </source>
</evidence>
<dbReference type="CDD" id="cd16383">
    <property type="entry name" value="GUN4"/>
    <property type="match status" value="1"/>
</dbReference>
<comment type="catalytic activity">
    <reaction evidence="8">
        <text>L-seryl-[protein] + ATP = O-phospho-L-seryl-[protein] + ADP + H(+)</text>
        <dbReference type="Rhea" id="RHEA:17989"/>
        <dbReference type="Rhea" id="RHEA-COMP:9863"/>
        <dbReference type="Rhea" id="RHEA-COMP:11604"/>
        <dbReference type="ChEBI" id="CHEBI:15378"/>
        <dbReference type="ChEBI" id="CHEBI:29999"/>
        <dbReference type="ChEBI" id="CHEBI:30616"/>
        <dbReference type="ChEBI" id="CHEBI:83421"/>
        <dbReference type="ChEBI" id="CHEBI:456216"/>
        <dbReference type="EC" id="2.7.11.1"/>
    </reaction>
</comment>
<dbReference type="InterPro" id="IPR008629">
    <property type="entry name" value="GUN4-like"/>
</dbReference>
<dbReference type="PROSITE" id="PS50011">
    <property type="entry name" value="PROTEIN_KINASE_DOM"/>
    <property type="match status" value="1"/>
</dbReference>
<evidence type="ECO:0000256" key="2">
    <source>
        <dbReference type="ARBA" id="ARBA00022527"/>
    </source>
</evidence>
<evidence type="ECO:0000256" key="1">
    <source>
        <dbReference type="ARBA" id="ARBA00012513"/>
    </source>
</evidence>
<evidence type="ECO:0000313" key="10">
    <source>
        <dbReference type="EMBL" id="MBD2196785.1"/>
    </source>
</evidence>
<dbReference type="Gene3D" id="1.10.10.1770">
    <property type="entry name" value="Gun4-like"/>
    <property type="match status" value="1"/>
</dbReference>
<keyword evidence="6" id="KW-0067">ATP-binding</keyword>
<evidence type="ECO:0000256" key="7">
    <source>
        <dbReference type="ARBA" id="ARBA00047899"/>
    </source>
</evidence>
<reference evidence="10 11" key="1">
    <citation type="journal article" date="2020" name="ISME J.">
        <title>Comparative genomics reveals insights into cyanobacterial evolution and habitat adaptation.</title>
        <authorList>
            <person name="Chen M.Y."/>
            <person name="Teng W.K."/>
            <person name="Zhao L."/>
            <person name="Hu C.X."/>
            <person name="Zhou Y.K."/>
            <person name="Han B.P."/>
            <person name="Song L.R."/>
            <person name="Shu W.S."/>
        </authorList>
    </citation>
    <scope>NUCLEOTIDE SEQUENCE [LARGE SCALE GENOMIC DNA]</scope>
    <source>
        <strain evidence="10 11">FACHB-288</strain>
    </source>
</reference>
<name>A0ABR8ABH2_9CYAN</name>
<dbReference type="Pfam" id="PF00069">
    <property type="entry name" value="Pkinase"/>
    <property type="match status" value="1"/>
</dbReference>
<keyword evidence="11" id="KW-1185">Reference proteome</keyword>
<keyword evidence="3" id="KW-0808">Transferase</keyword>
<dbReference type="EC" id="2.7.11.1" evidence="1"/>
<keyword evidence="2" id="KW-0723">Serine/threonine-protein kinase</keyword>
<keyword evidence="4" id="KW-0547">Nucleotide-binding</keyword>
<protein>
    <recommendedName>
        <fullName evidence="1">non-specific serine/threonine protein kinase</fullName>
        <ecNumber evidence="1">2.7.11.1</ecNumber>
    </recommendedName>
</protein>
<accession>A0ABR8ABH2</accession>
<dbReference type="PANTHER" id="PTHR24363:SF0">
    <property type="entry name" value="SERINE_THREONINE KINASE LIKE DOMAIN CONTAINING 1"/>
    <property type="match status" value="1"/>
</dbReference>
<dbReference type="Proteomes" id="UP000658514">
    <property type="component" value="Unassembled WGS sequence"/>
</dbReference>
<evidence type="ECO:0000256" key="8">
    <source>
        <dbReference type="ARBA" id="ARBA00048679"/>
    </source>
</evidence>
<evidence type="ECO:0000256" key="3">
    <source>
        <dbReference type="ARBA" id="ARBA00022679"/>
    </source>
</evidence>
<feature type="domain" description="Protein kinase" evidence="9">
    <location>
        <begin position="1"/>
        <end position="225"/>
    </location>
</feature>
<dbReference type="Pfam" id="PF05419">
    <property type="entry name" value="GUN4"/>
    <property type="match status" value="1"/>
</dbReference>
<dbReference type="Gene3D" id="1.10.510.10">
    <property type="entry name" value="Transferase(Phosphotransferase) domain 1"/>
    <property type="match status" value="1"/>
</dbReference>
<evidence type="ECO:0000256" key="6">
    <source>
        <dbReference type="ARBA" id="ARBA00022840"/>
    </source>
</evidence>
<sequence>MPSPLGRGVSIRQEAVRLRELQHPQIPQLLEYFELDTDLYLVEEWIPGQTLAQELETQGLFSEAQIWEILQQLLPVLQFIHVRQVIHRDIKPANIMRRTAVGGTGKDLVLIDFGVAKQITATALLYTGTTVGSPGYMAPEHMRGKALPASDIYGLGVSCIYLLTGISPFDLFDVTSDRWVWRDYILNKDAVSDRLAAILDKLLQNSLPQRYKSAAEALVALNCAIKLESSQPGKPKSGDNLKSQAGVDYHHLRDLLALRQWQAADKQTWALMCQAIRKPIGSYLFTGDIENLPCEDLQIIDELWKKYSKGRFGFSVQKQIYDSVDGDYAKFCATIGWSLALSPSSVQQLSFRLSAPPGHLPSHNWAAGTQVWRHLNALNAKLANC</sequence>
<dbReference type="InterPro" id="IPR037215">
    <property type="entry name" value="GUN4-like_sf"/>
</dbReference>
<evidence type="ECO:0000259" key="9">
    <source>
        <dbReference type="PROSITE" id="PS50011"/>
    </source>
</evidence>
<proteinExistence type="predicted"/>
<evidence type="ECO:0000313" key="11">
    <source>
        <dbReference type="Proteomes" id="UP000658514"/>
    </source>
</evidence>
<comment type="catalytic activity">
    <reaction evidence="7">
        <text>L-threonyl-[protein] + ATP = O-phospho-L-threonyl-[protein] + ADP + H(+)</text>
        <dbReference type="Rhea" id="RHEA:46608"/>
        <dbReference type="Rhea" id="RHEA-COMP:11060"/>
        <dbReference type="Rhea" id="RHEA-COMP:11605"/>
        <dbReference type="ChEBI" id="CHEBI:15378"/>
        <dbReference type="ChEBI" id="CHEBI:30013"/>
        <dbReference type="ChEBI" id="CHEBI:30616"/>
        <dbReference type="ChEBI" id="CHEBI:61977"/>
        <dbReference type="ChEBI" id="CHEBI:456216"/>
        <dbReference type="EC" id="2.7.11.1"/>
    </reaction>
</comment>
<comment type="caution">
    <text evidence="10">The sequence shown here is derived from an EMBL/GenBank/DDBJ whole genome shotgun (WGS) entry which is preliminary data.</text>
</comment>